<protein>
    <recommendedName>
        <fullName evidence="6">Peptidase</fullName>
    </recommendedName>
</protein>
<sequence length="159" mass="18181">MRENKLLKYLTITLIAIIVIISAILYRSTSTYRSTKKQAVTIAKNLGHIDKIDEFYWFTRQENTFSVVGRDNNNEEKIVMIPENGKEAFVIYANKGVTQDDAIKAVLKKNETKKIKKVSLGLVDDKPVWEITATSKDGHLAYYLVDFYSGEVKEDTLKI</sequence>
<feature type="domain" description="PepSY" evidence="2">
    <location>
        <begin position="97"/>
        <end position="152"/>
    </location>
</feature>
<name>A0ABY5P1Q7_9ENTE</name>
<evidence type="ECO:0000259" key="3">
    <source>
        <dbReference type="Pfam" id="PF17881"/>
    </source>
</evidence>
<dbReference type="Pfam" id="PF03413">
    <property type="entry name" value="PepSY"/>
    <property type="match status" value="1"/>
</dbReference>
<dbReference type="Pfam" id="PF17881">
    <property type="entry name" value="TseB"/>
    <property type="match status" value="1"/>
</dbReference>
<organism evidence="4 5">
    <name type="scientific">Vagococcus luciliae</name>
    <dbReference type="NCBI Taxonomy" id="2920380"/>
    <lineage>
        <taxon>Bacteria</taxon>
        <taxon>Bacillati</taxon>
        <taxon>Bacillota</taxon>
        <taxon>Bacilli</taxon>
        <taxon>Lactobacillales</taxon>
        <taxon>Enterococcaceae</taxon>
        <taxon>Vagococcus</taxon>
    </lineage>
</organism>
<dbReference type="RefSeq" id="WP_257700953.1">
    <property type="nucleotide sequence ID" value="NZ_CP102451.1"/>
</dbReference>
<evidence type="ECO:0000256" key="1">
    <source>
        <dbReference type="SAM" id="Phobius"/>
    </source>
</evidence>
<gene>
    <name evidence="4" type="ORF">G314FT_18600</name>
</gene>
<keyword evidence="5" id="KW-1185">Reference proteome</keyword>
<dbReference type="SUPFAM" id="SSF54403">
    <property type="entry name" value="Cystatin/monellin"/>
    <property type="match status" value="2"/>
</dbReference>
<dbReference type="InterPro" id="IPR046350">
    <property type="entry name" value="Cystatin_sf"/>
</dbReference>
<reference evidence="4" key="2">
    <citation type="submission" date="2022-08" db="EMBL/GenBank/DDBJ databases">
        <authorList>
            <person name="Poehlein A."/>
            <person name="Guzman J."/>
            <person name="Daniel R."/>
            <person name="Vilcinskas A."/>
        </authorList>
    </citation>
    <scope>NUCLEOTIDE SEQUENCE</scope>
    <source>
        <strain evidence="4">G314FT</strain>
    </source>
</reference>
<evidence type="ECO:0008006" key="6">
    <source>
        <dbReference type="Google" id="ProtNLM"/>
    </source>
</evidence>
<dbReference type="Gene3D" id="3.10.450.40">
    <property type="match status" value="2"/>
</dbReference>
<dbReference type="Proteomes" id="UP001058273">
    <property type="component" value="Chromosome"/>
</dbReference>
<dbReference type="EMBL" id="CP102451">
    <property type="protein sequence ID" value="UUV99697.1"/>
    <property type="molecule type" value="Genomic_DNA"/>
</dbReference>
<proteinExistence type="predicted"/>
<reference evidence="4" key="1">
    <citation type="submission" date="2022-08" db="EMBL/GenBank/DDBJ databases">
        <title>Genome sequence of Vagococcus luciliae DSM 112651.</title>
        <authorList>
            <person name="Juan G."/>
            <person name="Anja P."/>
            <person name="Rolf D."/>
            <person name="Kampfer P."/>
            <person name="Vilcinskas A."/>
        </authorList>
    </citation>
    <scope>NUCLEOTIDE SEQUENCE</scope>
    <source>
        <strain evidence="4">G314FT</strain>
    </source>
</reference>
<keyword evidence="1" id="KW-1133">Transmembrane helix</keyword>
<dbReference type="InterPro" id="IPR041401">
    <property type="entry name" value="TseB-like_dom"/>
</dbReference>
<evidence type="ECO:0000313" key="4">
    <source>
        <dbReference type="EMBL" id="UUV99697.1"/>
    </source>
</evidence>
<feature type="domain" description="Cell wall elongation regulator TseB-like" evidence="3">
    <location>
        <begin position="38"/>
        <end position="82"/>
    </location>
</feature>
<keyword evidence="1" id="KW-0472">Membrane</keyword>
<feature type="transmembrane region" description="Helical" evidence="1">
    <location>
        <begin position="6"/>
        <end position="26"/>
    </location>
</feature>
<evidence type="ECO:0000313" key="5">
    <source>
        <dbReference type="Proteomes" id="UP001058273"/>
    </source>
</evidence>
<dbReference type="InterPro" id="IPR025711">
    <property type="entry name" value="PepSY"/>
</dbReference>
<evidence type="ECO:0000259" key="2">
    <source>
        <dbReference type="Pfam" id="PF03413"/>
    </source>
</evidence>
<accession>A0ABY5P1Q7</accession>
<keyword evidence="1" id="KW-0812">Transmembrane</keyword>